<feature type="region of interest" description="Disordered" evidence="1">
    <location>
        <begin position="337"/>
        <end position="356"/>
    </location>
</feature>
<dbReference type="Proteomes" id="UP001153954">
    <property type="component" value="Unassembled WGS sequence"/>
</dbReference>
<feature type="compositionally biased region" description="Polar residues" evidence="1">
    <location>
        <begin position="1682"/>
        <end position="1699"/>
    </location>
</feature>
<feature type="compositionally biased region" description="Low complexity" evidence="1">
    <location>
        <begin position="1151"/>
        <end position="1182"/>
    </location>
</feature>
<feature type="compositionally biased region" description="Basic and acidic residues" evidence="1">
    <location>
        <begin position="1212"/>
        <end position="1224"/>
    </location>
</feature>
<feature type="compositionally biased region" description="Pro residues" evidence="1">
    <location>
        <begin position="1318"/>
        <end position="1330"/>
    </location>
</feature>
<dbReference type="EMBL" id="CAKOGL010000002">
    <property type="protein sequence ID" value="CAH2084153.1"/>
    <property type="molecule type" value="Genomic_DNA"/>
</dbReference>
<reference evidence="2" key="1">
    <citation type="submission" date="2022-03" db="EMBL/GenBank/DDBJ databases">
        <authorList>
            <person name="Tunstrom K."/>
        </authorList>
    </citation>
    <scope>NUCLEOTIDE SEQUENCE</scope>
</reference>
<gene>
    <name evidence="2" type="ORF">EEDITHA_LOCUS752</name>
</gene>
<accession>A0AAU9TDH0</accession>
<protein>
    <submittedName>
        <fullName evidence="2">Uncharacterized protein</fullName>
    </submittedName>
</protein>
<feature type="region of interest" description="Disordered" evidence="1">
    <location>
        <begin position="1312"/>
        <end position="1340"/>
    </location>
</feature>
<evidence type="ECO:0000313" key="3">
    <source>
        <dbReference type="Proteomes" id="UP001153954"/>
    </source>
</evidence>
<proteinExistence type="predicted"/>
<feature type="region of interest" description="Disordered" evidence="1">
    <location>
        <begin position="1672"/>
        <end position="1699"/>
    </location>
</feature>
<organism evidence="2 3">
    <name type="scientific">Euphydryas editha</name>
    <name type="common">Edith's checkerspot</name>
    <dbReference type="NCBI Taxonomy" id="104508"/>
    <lineage>
        <taxon>Eukaryota</taxon>
        <taxon>Metazoa</taxon>
        <taxon>Ecdysozoa</taxon>
        <taxon>Arthropoda</taxon>
        <taxon>Hexapoda</taxon>
        <taxon>Insecta</taxon>
        <taxon>Pterygota</taxon>
        <taxon>Neoptera</taxon>
        <taxon>Endopterygota</taxon>
        <taxon>Lepidoptera</taxon>
        <taxon>Glossata</taxon>
        <taxon>Ditrysia</taxon>
        <taxon>Papilionoidea</taxon>
        <taxon>Nymphalidae</taxon>
        <taxon>Nymphalinae</taxon>
        <taxon>Euphydryas</taxon>
    </lineage>
</organism>
<feature type="compositionally biased region" description="Basic and acidic residues" evidence="1">
    <location>
        <begin position="1184"/>
        <end position="1196"/>
    </location>
</feature>
<evidence type="ECO:0000256" key="1">
    <source>
        <dbReference type="SAM" id="MobiDB-lite"/>
    </source>
</evidence>
<comment type="caution">
    <text evidence="2">The sequence shown here is derived from an EMBL/GenBank/DDBJ whole genome shotgun (WGS) entry which is preliminary data.</text>
</comment>
<evidence type="ECO:0000313" key="2">
    <source>
        <dbReference type="EMBL" id="CAH2084153.1"/>
    </source>
</evidence>
<feature type="region of interest" description="Disordered" evidence="1">
    <location>
        <begin position="1101"/>
        <end position="1237"/>
    </location>
</feature>
<keyword evidence="3" id="KW-1185">Reference proteome</keyword>
<sequence>MRHIEAICVSRDRDDLGHEYASRNCFVRSNKKVNDFECQCKIDIICTCKRVKRKERYFNSSRQVYRSQRYTARDYTDIGVGSVKRVYRKRIKRIYLPETEEIGVGSSDFSFAQRTRNCKGGDYYQKETSSKCVGGSIEHINAPVVNKKISPIIKKMSGSTSPSPPTHLEKTVTNVDFNAEADKQSRENLQIDRDLQNNKLPNHSPMNEMLADNTKEIATTANIINKDTVNIGDGRTFSSDSLIQHVHNLENPSNEKVKTSIDLIENKMEREYRKIFTMDKIDSNINSKIKPIPELKSASILRRRFEALRRGLNKKDKQENKQEVAIKISSKLSVPSKRDVSIASDPPSLESRSYSNTKIYSPMPSISLPCDAPISKSSYEKPFTAEKEELSNWPEDTVDSNCQDVKDMFKLWGKKFNLEEDDYKPAQKQKKKVEIMLPKEKCNKKEKGRRFLFFGRKNKNKSKQTYKHKQGVTAGRCELGDGLTIKIGAVNNYASATPIEKIDDFSMDHNISGKDWLQRFLYNRIDSRNSVRVRWNNSMYTTSSSTVFELMDCVYKNTGVIFSSKSEITTGESSNYYSYLHPQVNFMQQNIQAWMIPKTITDKPIINKSVNQLRKNKITNKNIEITLSNQKWFIEKSKTFSQNVELVLHSHNITKSESSEYIVIDIPKGYFSETSSDGKNQSSDEQVYNIVEYETLNSNSYLNKRKLENKIESGDHASKDIQVTISVRGDEENKIKIVDSKNERQEIYINKEDSNGYIAKPRDVISVRIITQRDIRDIKKPILKINDHIDDKSVHALPPAKKCEIAESFLQDYYRNLTPLGVDILSWCVSSDKLHASSSNSLSFQNQGDGSKSCSNIYDQGSTIVSSCETSSCSHCKVEEEKKADDSRATKFFNKLIKRNVDPITFDSRKRVSPKDSYEVYKRRKLYAASNKSKWGVNDDRSEPCSLPEKVKQNISNERPKVELSNSNIKQNLQKKCKKHVQLQDCDIMNEILKEQLSDKIVEGILSFKGTGGCDSCKSKTPQQPKQTKLIPHPVCEIPQPTCKESCEKVKTPECFKKNSPACNVPTPPSCPVEPHSPCQKPCPPSPPPCQMSSSYAKPPLLNSSTQCDDRPKSIPPRIHPPKVSSPKRSRTCVCPKKQSLSNIPKCPVNKKTSCTSTSPRSTSTSPSKCRTSSPRKSPCNSCEKCKKSSSHDIPSKCRGSSPRKSPCNSFEKCKKSSSHDFPSKCRASSPRKSPCNSCENCKKSSSHDFPWPLKNQQCNTPSPKASGLSLKMSAQPCAQNSSSKCLNAFKRLIQKVSSSSFGQKECKPDCANRPKPVSRPCPPAPPPTIVSPKTPANRNKCRSTIPGLHLKKLPMPKTCSKDCLSGEESQGVIRLNSREKITIKVKQSTPSTEEIREGCNIKVKDEDGQTLYERRDYRKIDRNRMHFVKDMYRDPRIQRISTTESHNADIVLDKKPLEINGCKSDMSISNIIEINLNLKFRQGDKTAEVNMNKSVDTMTRELETSDTQHKSKEIYLLQDQIKTENEEADKRDVNIKILINNYKTPTKLITNKQSVSLSAPDEFSKKISEKFNTVSTGYSDIIENQTYSIHRTTVDLKNSSDLNRFKDQPDTILPKKDVIDANNNDDIICRFEKSALDKINSSYIIKKEKESQDILTSNAISEVEVNTSLEKTEATNDDKSATSISMTNTDENINSDSTNIQDKNKLKYRKFDKEEKKKILFRIFETASEIKRRKNKNEMQEIRQLLRAVLTSDSSDQNFEINNTLTEELTYTSLKPSVFKDSNSITNYYLDKSYTSKVSSKDESEDLIYPTKDNVSECSSSTDAQENTGCLCSHLADKLNIKPNINPCCCRGVAKIDEEINCDIKDDDRYKNIEVKTQYSEQIISKCAMSIASKNETFVKTLENSSKCILLAQNYTSVYQRQSLLEYSENDKKDLTDSNFECETNNIDDLNIKIVNIKSADVLQLNETKKAVLEIYAEKVKSNNGNRVIARLPKFICEKESNIYD</sequence>
<feature type="compositionally biased region" description="Basic and acidic residues" evidence="1">
    <location>
        <begin position="1672"/>
        <end position="1681"/>
    </location>
</feature>
<name>A0AAU9TDH0_EUPED</name>